<dbReference type="AlphaFoldDB" id="A0A1H1HRB5"/>
<sequence length="142" mass="15621">MQPAPSAAVDPDQQAHLVLDLKYHWLGFILGLVTPMIAINGNLMTGRWGRNMIPVPPGQNHVHIHLPYFLPPRIGPADTTVWLEPGEMVELEYRAPLLAFARGALGPAPQEWPGKVVMYVMMGLLGFFMLLILISFIAAAVS</sequence>
<name>A0A1H1HRB5_9ACTN</name>
<feature type="transmembrane region" description="Helical" evidence="1">
    <location>
        <begin position="116"/>
        <end position="141"/>
    </location>
</feature>
<dbReference type="EMBL" id="FNKK01000002">
    <property type="protein sequence ID" value="SDR27927.1"/>
    <property type="molecule type" value="Genomic_DNA"/>
</dbReference>
<evidence type="ECO:0000313" key="3">
    <source>
        <dbReference type="Proteomes" id="UP000217103"/>
    </source>
</evidence>
<dbReference type="STRING" id="35622.SAMN04489764_4728"/>
<gene>
    <name evidence="2" type="ORF">SAMN04489764_4728</name>
</gene>
<keyword evidence="1" id="KW-0472">Membrane</keyword>
<accession>A0A1H1HRB5</accession>
<reference evidence="2 3" key="1">
    <citation type="submission" date="2016-10" db="EMBL/GenBank/DDBJ databases">
        <authorList>
            <person name="de Groot N.N."/>
        </authorList>
    </citation>
    <scope>NUCLEOTIDE SEQUENCE [LARGE SCALE GENOMIC DNA]</scope>
    <source>
        <strain evidence="2 3">DSM 43794</strain>
    </source>
</reference>
<dbReference type="Proteomes" id="UP000217103">
    <property type="component" value="Unassembled WGS sequence"/>
</dbReference>
<evidence type="ECO:0000313" key="2">
    <source>
        <dbReference type="EMBL" id="SDR27927.1"/>
    </source>
</evidence>
<dbReference type="RefSeq" id="WP_165634859.1">
    <property type="nucleotide sequence ID" value="NZ_FNKK01000002.1"/>
</dbReference>
<evidence type="ECO:0000256" key="1">
    <source>
        <dbReference type="SAM" id="Phobius"/>
    </source>
</evidence>
<keyword evidence="1" id="KW-0812">Transmembrane</keyword>
<protein>
    <submittedName>
        <fullName evidence="2">Uncharacterized protein</fullName>
    </submittedName>
</protein>
<keyword evidence="1" id="KW-1133">Transmembrane helix</keyword>
<feature type="transmembrane region" description="Helical" evidence="1">
    <location>
        <begin position="23"/>
        <end position="43"/>
    </location>
</feature>
<organism evidence="2 3">
    <name type="scientific">Thermostaphylospora chromogena</name>
    <dbReference type="NCBI Taxonomy" id="35622"/>
    <lineage>
        <taxon>Bacteria</taxon>
        <taxon>Bacillati</taxon>
        <taxon>Actinomycetota</taxon>
        <taxon>Actinomycetes</taxon>
        <taxon>Streptosporangiales</taxon>
        <taxon>Thermomonosporaceae</taxon>
        <taxon>Thermostaphylospora</taxon>
    </lineage>
</organism>
<proteinExistence type="predicted"/>
<keyword evidence="3" id="KW-1185">Reference proteome</keyword>